<keyword evidence="2" id="KW-1185">Reference proteome</keyword>
<feature type="non-terminal residue" evidence="1">
    <location>
        <position position="96"/>
    </location>
</feature>
<dbReference type="OrthoDB" id="4161406at2759"/>
<dbReference type="EMBL" id="MCFJ01000003">
    <property type="protein sequence ID" value="ORY69042.1"/>
    <property type="molecule type" value="Genomic_DNA"/>
</dbReference>
<dbReference type="RefSeq" id="XP_040719329.1">
    <property type="nucleotide sequence ID" value="XM_040854798.1"/>
</dbReference>
<dbReference type="STRING" id="1141098.A0A1Y2EBX6"/>
<name>A0A1Y2EBX6_9PEZI</name>
<proteinExistence type="predicted"/>
<comment type="caution">
    <text evidence="1">The sequence shown here is derived from an EMBL/GenBank/DDBJ whole genome shotgun (WGS) entry which is preliminary data.</text>
</comment>
<sequence>VAEYVRRDDGVGPCGVPQYNYDMCQDQLVGVTVNSTIPVFGQAQFDYLPPACMDLAGFIVGSCNAPDGPIPVPCGSACMLYMDMTSDHYTKLALAL</sequence>
<protein>
    <submittedName>
        <fullName evidence="1">Uncharacterized protein</fullName>
    </submittedName>
</protein>
<organism evidence="1 2">
    <name type="scientific">Pseudomassariella vexata</name>
    <dbReference type="NCBI Taxonomy" id="1141098"/>
    <lineage>
        <taxon>Eukaryota</taxon>
        <taxon>Fungi</taxon>
        <taxon>Dikarya</taxon>
        <taxon>Ascomycota</taxon>
        <taxon>Pezizomycotina</taxon>
        <taxon>Sordariomycetes</taxon>
        <taxon>Xylariomycetidae</taxon>
        <taxon>Amphisphaeriales</taxon>
        <taxon>Pseudomassariaceae</taxon>
        <taxon>Pseudomassariella</taxon>
    </lineage>
</organism>
<evidence type="ECO:0000313" key="1">
    <source>
        <dbReference type="EMBL" id="ORY69042.1"/>
    </source>
</evidence>
<evidence type="ECO:0000313" key="2">
    <source>
        <dbReference type="Proteomes" id="UP000193689"/>
    </source>
</evidence>
<dbReference type="Proteomes" id="UP000193689">
    <property type="component" value="Unassembled WGS sequence"/>
</dbReference>
<accession>A0A1Y2EBX6</accession>
<gene>
    <name evidence="1" type="ORF">BCR38DRAFT_324148</name>
</gene>
<dbReference type="GeneID" id="63771010"/>
<dbReference type="InParanoid" id="A0A1Y2EBX6"/>
<reference evidence="1 2" key="1">
    <citation type="submission" date="2016-07" db="EMBL/GenBank/DDBJ databases">
        <title>Pervasive Adenine N6-methylation of Active Genes in Fungi.</title>
        <authorList>
            <consortium name="DOE Joint Genome Institute"/>
            <person name="Mondo S.J."/>
            <person name="Dannebaum R.O."/>
            <person name="Kuo R.C."/>
            <person name="Labutti K."/>
            <person name="Haridas S."/>
            <person name="Kuo A."/>
            <person name="Salamov A."/>
            <person name="Ahrendt S.R."/>
            <person name="Lipzen A."/>
            <person name="Sullivan W."/>
            <person name="Andreopoulos W.B."/>
            <person name="Clum A."/>
            <person name="Lindquist E."/>
            <person name="Daum C."/>
            <person name="Ramamoorthy G.K."/>
            <person name="Gryganskyi A."/>
            <person name="Culley D."/>
            <person name="Magnuson J.K."/>
            <person name="James T.Y."/>
            <person name="O'Malley M.A."/>
            <person name="Stajich J.E."/>
            <person name="Spatafora J.W."/>
            <person name="Visel A."/>
            <person name="Grigoriev I.V."/>
        </authorList>
    </citation>
    <scope>NUCLEOTIDE SEQUENCE [LARGE SCALE GENOMIC DNA]</scope>
    <source>
        <strain evidence="1 2">CBS 129021</strain>
    </source>
</reference>
<dbReference type="AlphaFoldDB" id="A0A1Y2EBX6"/>
<feature type="non-terminal residue" evidence="1">
    <location>
        <position position="1"/>
    </location>
</feature>